<accession>A0ACC2NWT2</accession>
<evidence type="ECO:0000313" key="2">
    <source>
        <dbReference type="Proteomes" id="UP001239111"/>
    </source>
</evidence>
<keyword evidence="2" id="KW-1185">Reference proteome</keyword>
<evidence type="ECO:0000313" key="1">
    <source>
        <dbReference type="EMBL" id="KAJ8674667.1"/>
    </source>
</evidence>
<reference evidence="1" key="1">
    <citation type="submission" date="2023-04" db="EMBL/GenBank/DDBJ databases">
        <title>A chromosome-level genome assembly of the parasitoid wasp Eretmocerus hayati.</title>
        <authorList>
            <person name="Zhong Y."/>
            <person name="Liu S."/>
            <person name="Liu Y."/>
        </authorList>
    </citation>
    <scope>NUCLEOTIDE SEQUENCE</scope>
    <source>
        <strain evidence="1">ZJU_SS_LIU_2023</strain>
    </source>
</reference>
<sequence>MPKLHRPLRSVRRIEKSKRHLFKVNKLKENLAKACETELDNLPLDIVDQVEAAAEKLEIYLRKAYEDSMLTREAREQKNTFWDDGLKDARRESLNVRREAQKQKGNRTADVLAKLKEKRLAYEGERKVKSDASFQRFVWTVGNEKPWGYVYRYVTDKLQNRSGIPLVKGPNGP</sequence>
<dbReference type="Proteomes" id="UP001239111">
    <property type="component" value="Chromosome 2"/>
</dbReference>
<proteinExistence type="predicted"/>
<dbReference type="EMBL" id="CM056742">
    <property type="protein sequence ID" value="KAJ8674667.1"/>
    <property type="molecule type" value="Genomic_DNA"/>
</dbReference>
<name>A0ACC2NWT2_9HYME</name>
<comment type="caution">
    <text evidence="1">The sequence shown here is derived from an EMBL/GenBank/DDBJ whole genome shotgun (WGS) entry which is preliminary data.</text>
</comment>
<protein>
    <submittedName>
        <fullName evidence="1">Uncharacterized protein</fullName>
    </submittedName>
</protein>
<organism evidence="1 2">
    <name type="scientific">Eretmocerus hayati</name>
    <dbReference type="NCBI Taxonomy" id="131215"/>
    <lineage>
        <taxon>Eukaryota</taxon>
        <taxon>Metazoa</taxon>
        <taxon>Ecdysozoa</taxon>
        <taxon>Arthropoda</taxon>
        <taxon>Hexapoda</taxon>
        <taxon>Insecta</taxon>
        <taxon>Pterygota</taxon>
        <taxon>Neoptera</taxon>
        <taxon>Endopterygota</taxon>
        <taxon>Hymenoptera</taxon>
        <taxon>Apocrita</taxon>
        <taxon>Proctotrupomorpha</taxon>
        <taxon>Chalcidoidea</taxon>
        <taxon>Aphelinidae</taxon>
        <taxon>Aphelininae</taxon>
        <taxon>Eretmocerus</taxon>
    </lineage>
</organism>
<gene>
    <name evidence="1" type="ORF">QAD02_010453</name>
</gene>